<dbReference type="InterPro" id="IPR003352">
    <property type="entry name" value="PTS_EIIC"/>
</dbReference>
<evidence type="ECO:0000256" key="4">
    <source>
        <dbReference type="ARBA" id="ARBA00022597"/>
    </source>
</evidence>
<evidence type="ECO:0000256" key="6">
    <source>
        <dbReference type="ARBA" id="ARBA00022989"/>
    </source>
</evidence>
<dbReference type="OrthoDB" id="9762141at2"/>
<feature type="transmembrane region" description="Helical" evidence="9">
    <location>
        <begin position="210"/>
        <end position="231"/>
    </location>
</feature>
<comment type="function">
    <text evidence="8">The phosphoenolpyruvate-dependent sugar phosphotransferase system (PTS), a major carbohydrate active -transport system, catalyzes the phosphorylation of incoming sugar substrates concomitant with their translocation across the cell membrane.</text>
</comment>
<evidence type="ECO:0000313" key="11">
    <source>
        <dbReference type="EMBL" id="SJZ60486.1"/>
    </source>
</evidence>
<dbReference type="EMBL" id="FUWV01000005">
    <property type="protein sequence ID" value="SJZ60486.1"/>
    <property type="molecule type" value="Genomic_DNA"/>
</dbReference>
<keyword evidence="7 8" id="KW-0472">Membrane</keyword>
<dbReference type="GO" id="GO:0008982">
    <property type="term" value="F:protein-N(PI)-phosphohistidine-sugar phosphotransferase activity"/>
    <property type="evidence" value="ECO:0007669"/>
    <property type="project" value="UniProtKB-UniRule"/>
</dbReference>
<keyword evidence="2 8" id="KW-0813">Transport</keyword>
<name>A0A1T4M0R3_9FIRM</name>
<evidence type="ECO:0000256" key="1">
    <source>
        <dbReference type="ARBA" id="ARBA00004651"/>
    </source>
</evidence>
<feature type="transmembrane region" description="Helical" evidence="9">
    <location>
        <begin position="238"/>
        <end position="258"/>
    </location>
</feature>
<dbReference type="InterPro" id="IPR004796">
    <property type="entry name" value="PTS_IIC_cello"/>
</dbReference>
<keyword evidence="12" id="KW-1185">Reference proteome</keyword>
<dbReference type="RefSeq" id="WP_087678606.1">
    <property type="nucleotide sequence ID" value="NZ_FUWV01000005.1"/>
</dbReference>
<evidence type="ECO:0000256" key="5">
    <source>
        <dbReference type="ARBA" id="ARBA00022692"/>
    </source>
</evidence>
<feature type="transmembrane region" description="Helical" evidence="9">
    <location>
        <begin position="381"/>
        <end position="410"/>
    </location>
</feature>
<evidence type="ECO:0000313" key="12">
    <source>
        <dbReference type="Proteomes" id="UP000196365"/>
    </source>
</evidence>
<dbReference type="InterPro" id="IPR004501">
    <property type="entry name" value="PTS_EIIC_3"/>
</dbReference>
<dbReference type="NCBIfam" id="TIGR00410">
    <property type="entry name" value="lacE"/>
    <property type="match status" value="1"/>
</dbReference>
<feature type="transmembrane region" description="Helical" evidence="9">
    <location>
        <begin position="341"/>
        <end position="361"/>
    </location>
</feature>
<dbReference type="InterPro" id="IPR051088">
    <property type="entry name" value="PTS_Sugar-EIIC/EIIB"/>
</dbReference>
<keyword evidence="4 8" id="KW-0762">Sugar transport</keyword>
<evidence type="ECO:0000256" key="7">
    <source>
        <dbReference type="ARBA" id="ARBA00023136"/>
    </source>
</evidence>
<feature type="domain" description="PTS EIIC type-3" evidence="10">
    <location>
        <begin position="8"/>
        <end position="410"/>
    </location>
</feature>
<gene>
    <name evidence="11" type="ORF">SAMN02745973_01163</name>
</gene>
<accession>A0A1T4M0R3</accession>
<dbReference type="PROSITE" id="PS51105">
    <property type="entry name" value="PTS_EIIC_TYPE_3"/>
    <property type="match status" value="1"/>
</dbReference>
<sequence length="431" mass="47508">MEKFMDILEKKMVPIAIKLDNNRYVSAIKDSFISVISLLIVGSVFLLIANLPISGYPEFMESILGENWKTYFTVANDVTMNIMTIYVIIAMAKSLADIYKMDNISVISSVLAAFFMLTPMVEFEEGALGIPVSNLGASGLFLGIITAVFAVELQRYIEGKGWTIKMPESVPENVSRSFSSLIPLFIIIAFFNIIRILFSLTGYQTAQNFIYTILQLPLLNLGNTLGAMLIAELFEQGLWSFGIHGSSIVSGIMQPIWLTLTAENAAAFNAGESIPYIINYQFYSNFIKIGGAGGTLGLVLVMTFFAKSKQYKALGKLAVGPGIFNINEPIIFGIPVVLNPIMLIPFIITPLVLASVAYVSMSIGLVPYTNGTNLPWTTPPIIAGLLLSGWRGALLNIVQIFISAGIYYPFFKIVDRMAWKNEQEMEQEIEI</sequence>
<feature type="transmembrane region" description="Helical" evidence="9">
    <location>
        <begin position="286"/>
        <end position="306"/>
    </location>
</feature>
<dbReference type="GO" id="GO:1901264">
    <property type="term" value="P:carbohydrate derivative transport"/>
    <property type="evidence" value="ECO:0007669"/>
    <property type="project" value="TreeGrafter"/>
</dbReference>
<comment type="subcellular location">
    <subcellularLocation>
        <location evidence="1">Cell membrane</location>
        <topology evidence="1">Multi-pass membrane protein</topology>
    </subcellularLocation>
</comment>
<dbReference type="AlphaFoldDB" id="A0A1T4M0R3"/>
<dbReference type="PANTHER" id="PTHR33989">
    <property type="match status" value="1"/>
</dbReference>
<evidence type="ECO:0000256" key="2">
    <source>
        <dbReference type="ARBA" id="ARBA00022448"/>
    </source>
</evidence>
<dbReference type="PIRSF" id="PIRSF006351">
    <property type="entry name" value="PTS_EIIC-Cellobiose"/>
    <property type="match status" value="1"/>
</dbReference>
<feature type="transmembrane region" description="Helical" evidence="9">
    <location>
        <begin position="71"/>
        <end position="92"/>
    </location>
</feature>
<protein>
    <recommendedName>
        <fullName evidence="8">Permease IIC component</fullName>
    </recommendedName>
</protein>
<keyword evidence="3 8" id="KW-1003">Cell membrane</keyword>
<feature type="transmembrane region" description="Helical" evidence="9">
    <location>
        <begin position="135"/>
        <end position="157"/>
    </location>
</feature>
<keyword evidence="6 9" id="KW-1133">Transmembrane helix</keyword>
<evidence type="ECO:0000256" key="9">
    <source>
        <dbReference type="SAM" id="Phobius"/>
    </source>
</evidence>
<dbReference type="GO" id="GO:0009401">
    <property type="term" value="P:phosphoenolpyruvate-dependent sugar phosphotransferase system"/>
    <property type="evidence" value="ECO:0007669"/>
    <property type="project" value="InterPro"/>
</dbReference>
<feature type="transmembrane region" description="Helical" evidence="9">
    <location>
        <begin position="178"/>
        <end position="198"/>
    </location>
</feature>
<dbReference type="PANTHER" id="PTHR33989:SF11">
    <property type="entry name" value="LICHENAN PERMEASE IIC COMPONENT"/>
    <property type="match status" value="1"/>
</dbReference>
<evidence type="ECO:0000259" key="10">
    <source>
        <dbReference type="PROSITE" id="PS51105"/>
    </source>
</evidence>
<evidence type="ECO:0000256" key="8">
    <source>
        <dbReference type="PIRNR" id="PIRNR006351"/>
    </source>
</evidence>
<reference evidence="11 12" key="1">
    <citation type="submission" date="2017-02" db="EMBL/GenBank/DDBJ databases">
        <authorList>
            <person name="Peterson S.W."/>
        </authorList>
    </citation>
    <scope>NUCLEOTIDE SEQUENCE [LARGE SCALE GENOMIC DNA]</scope>
    <source>
        <strain evidence="11 12">DSM 15102</strain>
    </source>
</reference>
<evidence type="ECO:0000256" key="3">
    <source>
        <dbReference type="ARBA" id="ARBA00022475"/>
    </source>
</evidence>
<feature type="transmembrane region" description="Helical" evidence="9">
    <location>
        <begin position="104"/>
        <end position="123"/>
    </location>
</feature>
<feature type="transmembrane region" description="Helical" evidence="9">
    <location>
        <begin position="32"/>
        <end position="51"/>
    </location>
</feature>
<dbReference type="GO" id="GO:0005886">
    <property type="term" value="C:plasma membrane"/>
    <property type="evidence" value="ECO:0007669"/>
    <property type="project" value="UniProtKB-SubCell"/>
</dbReference>
<dbReference type="Pfam" id="PF02378">
    <property type="entry name" value="PTS_EIIC"/>
    <property type="match status" value="1"/>
</dbReference>
<keyword evidence="5 9" id="KW-0812">Transmembrane</keyword>
<dbReference type="Proteomes" id="UP000196365">
    <property type="component" value="Unassembled WGS sequence"/>
</dbReference>
<organism evidence="11 12">
    <name type="scientific">Garciella nitratireducens DSM 15102</name>
    <dbReference type="NCBI Taxonomy" id="1121911"/>
    <lineage>
        <taxon>Bacteria</taxon>
        <taxon>Bacillati</taxon>
        <taxon>Bacillota</taxon>
        <taxon>Clostridia</taxon>
        <taxon>Eubacteriales</taxon>
        <taxon>Eubacteriaceae</taxon>
        <taxon>Garciella</taxon>
    </lineage>
</organism>
<proteinExistence type="predicted"/>